<evidence type="ECO:0000313" key="7">
    <source>
        <dbReference type="Proteomes" id="UP000605201"/>
    </source>
</evidence>
<dbReference type="InterPro" id="IPR002052">
    <property type="entry name" value="DNA_methylase_N6_adenine_CS"/>
</dbReference>
<evidence type="ECO:0000256" key="1">
    <source>
        <dbReference type="ARBA" id="ARBA00011900"/>
    </source>
</evidence>
<feature type="domain" description="MmeI-like DNA-methyltransferase" evidence="5">
    <location>
        <begin position="336"/>
        <end position="483"/>
    </location>
</feature>
<dbReference type="InterPro" id="IPR046816">
    <property type="entry name" value="MmeI_Mtase"/>
</dbReference>
<reference evidence="6 7" key="1">
    <citation type="submission" date="2020-08" db="EMBL/GenBank/DDBJ databases">
        <title>Bridging the membrane lipid divide: bacteria of the FCB group superphylum have the potential to synthesize archaeal ether lipids.</title>
        <authorList>
            <person name="Villanueva L."/>
            <person name="Von Meijenfeldt F.A.B."/>
            <person name="Westbye A.B."/>
            <person name="Yadav S."/>
            <person name="Hopmans E.C."/>
            <person name="Dutilh B.E."/>
            <person name="Sinninghe Damste J.S."/>
        </authorList>
    </citation>
    <scope>NUCLEOTIDE SEQUENCE [LARGE SCALE GENOMIC DNA]</scope>
    <source>
        <strain evidence="6">NIOZ-UU17</strain>
    </source>
</reference>
<dbReference type="EMBL" id="JACNIG010000218">
    <property type="protein sequence ID" value="MBC8432346.1"/>
    <property type="molecule type" value="Genomic_DNA"/>
</dbReference>
<dbReference type="InterPro" id="IPR050953">
    <property type="entry name" value="N4_N6_ade-DNA_methylase"/>
</dbReference>
<keyword evidence="3" id="KW-0808">Transferase</keyword>
<dbReference type="EC" id="2.1.1.72" evidence="1"/>
<dbReference type="Gene3D" id="3.40.50.150">
    <property type="entry name" value="Vaccinia Virus protein VP39"/>
    <property type="match status" value="1"/>
</dbReference>
<evidence type="ECO:0000256" key="4">
    <source>
        <dbReference type="ARBA" id="ARBA00047942"/>
    </source>
</evidence>
<sequence length="1015" mass="114864">MNVVNTAKAFGCHDVVQLDGEPTPRHLEYLDLLKVSGRKTLKVNAVAEFQSRPLLYIVSNDQMRDVDNNKMLDFQCLLANRGERAYLGILSPGELNVYPVNLDRSVLVNSRNRTINKNSPEAPLFFQSVVNGVFTLEGQPEAPDHVFKAILDLMTRSSKILIETYSLNPMDVLSFLGRALFFRFLWDRKIVRAGELPSVCPQAESLGDCFCNVENSVETCRWLDETFNGDLLPFSGGYSDVFRQADEQTGGRLFLDLRAILMGWKNVGIEAFQLPIDWVDLDFAHIPIGVLSQVYENFSKIWDPQQREQTSAYYTPKNIACYLVDDAFEGVTDKKNARILDPSCGAGIFLVLTFRKLVAARWEHDGKRPDTNAIQSILYNQLCGFDVRESALRLAALSLYITAIELNGTPRPPESLRFLKPLQGIVLHNHRRSEEQSTKGFVLGSLRPDLTKDFNNRFDLIIGNPPWTRLKGDNEEAKKEIKAHNVVFTKLTRQILIDRGLEDIAQTYRNPDNNPDLPFLWSSTQWAKPGGIIAMALPGRIFLKQTPPGTRAFNAILQGVEITGILNGSSLSDSAVWPGMSQPFMLFFARNRVPAANNHFHFITPHFEKHLNDKGRIRIDYQSAQPVAASEAVKDSRLLKTLAVGTALDVEVVRKLDELEWPTVKSYWKPPGLYSGLGYNRSPKRDQSDASFMHKLPDFIPPANGAFLVDVSLLPKFKNSKAHMPRRMELYTPPLLIVPESPGSSPFSPKSWIVREPTVFRKSYYGFSAHSCKEADWVIAVLHLLTHTDLFRYHVLMTSSRMGAERRTFLKENIENFPFPAIDVLSKRQRQIAVKLSSQLETASSKPWKKINDFIFDLYGLDEYDRQVVKDTLEVAEPFKEAKDRANAPPLETERKAFYVELQRLIAPSFNITHETVSVDEVEIARQDIPSPWHFFAVSSTVTSASLTQSTQKSLISQITEAANKTGCSRVVVHEKGRLLVGITGQYRYWTLSRARLCALDILRHHLDAFPMRKS</sequence>
<evidence type="ECO:0000259" key="5">
    <source>
        <dbReference type="Pfam" id="PF20473"/>
    </source>
</evidence>
<evidence type="ECO:0000256" key="2">
    <source>
        <dbReference type="ARBA" id="ARBA00022603"/>
    </source>
</evidence>
<dbReference type="GO" id="GO:0009007">
    <property type="term" value="F:site-specific DNA-methyltransferase (adenine-specific) activity"/>
    <property type="evidence" value="ECO:0007669"/>
    <property type="project" value="UniProtKB-EC"/>
</dbReference>
<dbReference type="PROSITE" id="PS00092">
    <property type="entry name" value="N6_MTASE"/>
    <property type="match status" value="1"/>
</dbReference>
<evidence type="ECO:0000313" key="6">
    <source>
        <dbReference type="EMBL" id="MBC8432346.1"/>
    </source>
</evidence>
<dbReference type="PANTHER" id="PTHR33841">
    <property type="entry name" value="DNA METHYLTRANSFERASE YEEA-RELATED"/>
    <property type="match status" value="1"/>
</dbReference>
<dbReference type="Proteomes" id="UP000605201">
    <property type="component" value="Unassembled WGS sequence"/>
</dbReference>
<evidence type="ECO:0000256" key="3">
    <source>
        <dbReference type="ARBA" id="ARBA00022679"/>
    </source>
</evidence>
<dbReference type="SUPFAM" id="SSF53335">
    <property type="entry name" value="S-adenosyl-L-methionine-dependent methyltransferases"/>
    <property type="match status" value="1"/>
</dbReference>
<dbReference type="Pfam" id="PF20473">
    <property type="entry name" value="MmeI_Mtase"/>
    <property type="match status" value="1"/>
</dbReference>
<proteinExistence type="predicted"/>
<gene>
    <name evidence="6" type="ORF">H8D96_10550</name>
</gene>
<comment type="catalytic activity">
    <reaction evidence="4">
        <text>a 2'-deoxyadenosine in DNA + S-adenosyl-L-methionine = an N(6)-methyl-2'-deoxyadenosine in DNA + S-adenosyl-L-homocysteine + H(+)</text>
        <dbReference type="Rhea" id="RHEA:15197"/>
        <dbReference type="Rhea" id="RHEA-COMP:12418"/>
        <dbReference type="Rhea" id="RHEA-COMP:12419"/>
        <dbReference type="ChEBI" id="CHEBI:15378"/>
        <dbReference type="ChEBI" id="CHEBI:57856"/>
        <dbReference type="ChEBI" id="CHEBI:59789"/>
        <dbReference type="ChEBI" id="CHEBI:90615"/>
        <dbReference type="ChEBI" id="CHEBI:90616"/>
        <dbReference type="EC" id="2.1.1.72"/>
    </reaction>
</comment>
<dbReference type="PRINTS" id="PR00507">
    <property type="entry name" value="N12N6MTFRASE"/>
</dbReference>
<keyword evidence="2 6" id="KW-0489">Methyltransferase</keyword>
<name>A0A8J6NRM1_9BACT</name>
<dbReference type="GO" id="GO:0003676">
    <property type="term" value="F:nucleic acid binding"/>
    <property type="evidence" value="ECO:0007669"/>
    <property type="project" value="InterPro"/>
</dbReference>
<organism evidence="6 7">
    <name type="scientific">Candidatus Desulfatibia vada</name>
    <dbReference type="NCBI Taxonomy" id="2841696"/>
    <lineage>
        <taxon>Bacteria</taxon>
        <taxon>Pseudomonadati</taxon>
        <taxon>Thermodesulfobacteriota</taxon>
        <taxon>Desulfobacteria</taxon>
        <taxon>Desulfobacterales</taxon>
        <taxon>Desulfobacterales incertae sedis</taxon>
        <taxon>Candidatus Desulfatibia</taxon>
    </lineage>
</organism>
<dbReference type="InterPro" id="IPR029063">
    <property type="entry name" value="SAM-dependent_MTases_sf"/>
</dbReference>
<protein>
    <recommendedName>
        <fullName evidence="1">site-specific DNA-methyltransferase (adenine-specific)</fullName>
        <ecNumber evidence="1">2.1.1.72</ecNumber>
    </recommendedName>
</protein>
<comment type="caution">
    <text evidence="6">The sequence shown here is derived from an EMBL/GenBank/DDBJ whole genome shotgun (WGS) entry which is preliminary data.</text>
</comment>
<accession>A0A8J6NRM1</accession>
<dbReference type="GO" id="GO:0032259">
    <property type="term" value="P:methylation"/>
    <property type="evidence" value="ECO:0007669"/>
    <property type="project" value="UniProtKB-KW"/>
</dbReference>
<dbReference type="PANTHER" id="PTHR33841:SF1">
    <property type="entry name" value="DNA METHYLTRANSFERASE A"/>
    <property type="match status" value="1"/>
</dbReference>
<dbReference type="AlphaFoldDB" id="A0A8J6NRM1"/>